<evidence type="ECO:0000313" key="2">
    <source>
        <dbReference type="Proteomes" id="UP001154114"/>
    </source>
</evidence>
<organism evidence="1 2">
    <name type="scientific">Chrysodeixis includens</name>
    <name type="common">Soybean looper</name>
    <name type="synonym">Pseudoplusia includens</name>
    <dbReference type="NCBI Taxonomy" id="689277"/>
    <lineage>
        <taxon>Eukaryota</taxon>
        <taxon>Metazoa</taxon>
        <taxon>Ecdysozoa</taxon>
        <taxon>Arthropoda</taxon>
        <taxon>Hexapoda</taxon>
        <taxon>Insecta</taxon>
        <taxon>Pterygota</taxon>
        <taxon>Neoptera</taxon>
        <taxon>Endopterygota</taxon>
        <taxon>Lepidoptera</taxon>
        <taxon>Glossata</taxon>
        <taxon>Ditrysia</taxon>
        <taxon>Noctuoidea</taxon>
        <taxon>Noctuidae</taxon>
        <taxon>Plusiinae</taxon>
        <taxon>Chrysodeixis</taxon>
    </lineage>
</organism>
<accession>A0A9N8L1R5</accession>
<dbReference type="AlphaFoldDB" id="A0A9N8L1R5"/>
<proteinExistence type="predicted"/>
<gene>
    <name evidence="1" type="ORF">CINC_LOCUS10801</name>
</gene>
<evidence type="ECO:0008006" key="3">
    <source>
        <dbReference type="Google" id="ProtNLM"/>
    </source>
</evidence>
<evidence type="ECO:0000313" key="1">
    <source>
        <dbReference type="EMBL" id="CAD0196511.1"/>
    </source>
</evidence>
<reference evidence="1" key="1">
    <citation type="submission" date="2021-12" db="EMBL/GenBank/DDBJ databases">
        <authorList>
            <person name="King R."/>
        </authorList>
    </citation>
    <scope>NUCLEOTIDE SEQUENCE</scope>
</reference>
<protein>
    <recommendedName>
        <fullName evidence="3">STAS domain-containing protein</fullName>
    </recommendedName>
</protein>
<keyword evidence="2" id="KW-1185">Reference proteome</keyword>
<sequence length="152" mass="16979">MLLTMLVCLSAGLEYGILTGVIVEALLLLYNVARPTVNVNNLKFDKGDLTVVILCENVAYCAVEHVRHRVMKATDNQVPIVIDGANLKSLDFTAAFNLMSIVKDLDTTHQIILLNVNENLKKLCLEIDPRYESKFVYASSYQELTIAFTKDV</sequence>
<dbReference type="EMBL" id="LR824008">
    <property type="protein sequence ID" value="CAD0196511.1"/>
    <property type="molecule type" value="Genomic_DNA"/>
</dbReference>
<dbReference type="Proteomes" id="UP001154114">
    <property type="component" value="Chromosome 5"/>
</dbReference>
<dbReference type="InterPro" id="IPR036513">
    <property type="entry name" value="STAS_dom_sf"/>
</dbReference>
<dbReference type="SUPFAM" id="SSF52091">
    <property type="entry name" value="SpoIIaa-like"/>
    <property type="match status" value="1"/>
</dbReference>
<name>A0A9N8L1R5_CHRIL</name>
<dbReference type="OrthoDB" id="288203at2759"/>